<evidence type="ECO:0000256" key="1">
    <source>
        <dbReference type="SAM" id="MobiDB-lite"/>
    </source>
</evidence>
<feature type="region of interest" description="Disordered" evidence="1">
    <location>
        <begin position="275"/>
        <end position="315"/>
    </location>
</feature>
<evidence type="ECO:0008006" key="4">
    <source>
        <dbReference type="Google" id="ProtNLM"/>
    </source>
</evidence>
<dbReference type="VEuPathDB" id="FungiDB:ASPWEDRAFT_38619"/>
<reference evidence="3" key="1">
    <citation type="journal article" date="2017" name="Genome Biol.">
        <title>Comparative genomics reveals high biological diversity and specific adaptations in the industrially and medically important fungal genus Aspergillus.</title>
        <authorList>
            <person name="de Vries R.P."/>
            <person name="Riley R."/>
            <person name="Wiebenga A."/>
            <person name="Aguilar-Osorio G."/>
            <person name="Amillis S."/>
            <person name="Uchima C.A."/>
            <person name="Anderluh G."/>
            <person name="Asadollahi M."/>
            <person name="Askin M."/>
            <person name="Barry K."/>
            <person name="Battaglia E."/>
            <person name="Bayram O."/>
            <person name="Benocci T."/>
            <person name="Braus-Stromeyer S.A."/>
            <person name="Caldana C."/>
            <person name="Canovas D."/>
            <person name="Cerqueira G.C."/>
            <person name="Chen F."/>
            <person name="Chen W."/>
            <person name="Choi C."/>
            <person name="Clum A."/>
            <person name="Dos Santos R.A."/>
            <person name="Damasio A.R."/>
            <person name="Diallinas G."/>
            <person name="Emri T."/>
            <person name="Fekete E."/>
            <person name="Flipphi M."/>
            <person name="Freyberg S."/>
            <person name="Gallo A."/>
            <person name="Gournas C."/>
            <person name="Habgood R."/>
            <person name="Hainaut M."/>
            <person name="Harispe M.L."/>
            <person name="Henrissat B."/>
            <person name="Hilden K.S."/>
            <person name="Hope R."/>
            <person name="Hossain A."/>
            <person name="Karabika E."/>
            <person name="Karaffa L."/>
            <person name="Karanyi Z."/>
            <person name="Krasevec N."/>
            <person name="Kuo A."/>
            <person name="Kusch H."/>
            <person name="LaButti K."/>
            <person name="Lagendijk E.L."/>
            <person name="Lapidus A."/>
            <person name="Levasseur A."/>
            <person name="Lindquist E."/>
            <person name="Lipzen A."/>
            <person name="Logrieco A.F."/>
            <person name="MacCabe A."/>
            <person name="Maekelae M.R."/>
            <person name="Malavazi I."/>
            <person name="Melin P."/>
            <person name="Meyer V."/>
            <person name="Mielnichuk N."/>
            <person name="Miskei M."/>
            <person name="Molnar A.P."/>
            <person name="Mule G."/>
            <person name="Ngan C.Y."/>
            <person name="Orejas M."/>
            <person name="Orosz E."/>
            <person name="Ouedraogo J.P."/>
            <person name="Overkamp K.M."/>
            <person name="Park H.-S."/>
            <person name="Perrone G."/>
            <person name="Piumi F."/>
            <person name="Punt P.J."/>
            <person name="Ram A.F."/>
            <person name="Ramon A."/>
            <person name="Rauscher S."/>
            <person name="Record E."/>
            <person name="Riano-Pachon D.M."/>
            <person name="Robert V."/>
            <person name="Roehrig J."/>
            <person name="Ruller R."/>
            <person name="Salamov A."/>
            <person name="Salih N.S."/>
            <person name="Samson R.A."/>
            <person name="Sandor E."/>
            <person name="Sanguinetti M."/>
            <person name="Schuetze T."/>
            <person name="Sepcic K."/>
            <person name="Shelest E."/>
            <person name="Sherlock G."/>
            <person name="Sophianopoulou V."/>
            <person name="Squina F.M."/>
            <person name="Sun H."/>
            <person name="Susca A."/>
            <person name="Todd R.B."/>
            <person name="Tsang A."/>
            <person name="Unkles S.E."/>
            <person name="van de Wiele N."/>
            <person name="van Rossen-Uffink D."/>
            <person name="Oliveira J.V."/>
            <person name="Vesth T.C."/>
            <person name="Visser J."/>
            <person name="Yu J.-H."/>
            <person name="Zhou M."/>
            <person name="Andersen M.R."/>
            <person name="Archer D.B."/>
            <person name="Baker S.E."/>
            <person name="Benoit I."/>
            <person name="Brakhage A.A."/>
            <person name="Braus G.H."/>
            <person name="Fischer R."/>
            <person name="Frisvad J.C."/>
            <person name="Goldman G.H."/>
            <person name="Houbraken J."/>
            <person name="Oakley B."/>
            <person name="Pocsi I."/>
            <person name="Scazzocchio C."/>
            <person name="Seiboth B."/>
            <person name="vanKuyk P.A."/>
            <person name="Wortman J."/>
            <person name="Dyer P.S."/>
            <person name="Grigoriev I.V."/>
        </authorList>
    </citation>
    <scope>NUCLEOTIDE SEQUENCE [LARGE SCALE GENOMIC DNA]</scope>
    <source>
        <strain evidence="3">DTO 134E9</strain>
    </source>
</reference>
<proteinExistence type="predicted"/>
<gene>
    <name evidence="2" type="ORF">ASPWEDRAFT_38619</name>
</gene>
<protein>
    <recommendedName>
        <fullName evidence="4">BTB domain-containing protein</fullName>
    </recommendedName>
</protein>
<dbReference type="AlphaFoldDB" id="A0A1L9RQ61"/>
<keyword evidence="3" id="KW-1185">Reference proteome</keyword>
<accession>A0A1L9RQ61</accession>
<dbReference type="Proteomes" id="UP000184383">
    <property type="component" value="Unassembled WGS sequence"/>
</dbReference>
<organism evidence="2 3">
    <name type="scientific">Aspergillus wentii DTO 134E9</name>
    <dbReference type="NCBI Taxonomy" id="1073089"/>
    <lineage>
        <taxon>Eukaryota</taxon>
        <taxon>Fungi</taxon>
        <taxon>Dikarya</taxon>
        <taxon>Ascomycota</taxon>
        <taxon>Pezizomycotina</taxon>
        <taxon>Eurotiomycetes</taxon>
        <taxon>Eurotiomycetidae</taxon>
        <taxon>Eurotiales</taxon>
        <taxon>Aspergillaceae</taxon>
        <taxon>Aspergillus</taxon>
        <taxon>Aspergillus subgen. Cremei</taxon>
    </lineage>
</organism>
<feature type="region of interest" description="Disordered" evidence="1">
    <location>
        <begin position="1"/>
        <end position="25"/>
    </location>
</feature>
<dbReference type="GeneID" id="63750765"/>
<dbReference type="PANTHER" id="PTHR37538">
    <property type="entry name" value="BTB DOMAIN-CONTAINING PROTEIN"/>
    <property type="match status" value="1"/>
</dbReference>
<dbReference type="PANTHER" id="PTHR37538:SF1">
    <property type="entry name" value="BTB DOMAIN-CONTAINING PROTEIN"/>
    <property type="match status" value="1"/>
</dbReference>
<dbReference type="EMBL" id="KV878211">
    <property type="protein sequence ID" value="OJJ36957.1"/>
    <property type="molecule type" value="Genomic_DNA"/>
</dbReference>
<evidence type="ECO:0000313" key="2">
    <source>
        <dbReference type="EMBL" id="OJJ36957.1"/>
    </source>
</evidence>
<sequence length="315" mass="36559">MAGKKKKGKKNSNSIPIGTSPKPEEIQFAEMADPPIEEYSQPTTSPYQSQTIFLLIGQNQRRFTIPECYLKPYHLLLPATNFFPPTTLYLREVDEDIGHTLVHYLCTGNYETLHREPTPETPRRLTEFRRSVLVYTVANTFEIHGLKGLAETYIKKFDKGVPIVDILATARGVFPKLQSDVRFIDYLKDKLAAAYQKDTQFFMADGFIDLLGGETSFDRFLTRSSHMICAARTEALEKELYPIKEDKFDEQADVKWVEIRDVAYDKAIPAEERDKFDDEAITKQDEHSDYELEKKELEYLDDERDKEPREPFEEF</sequence>
<dbReference type="RefSeq" id="XP_040690633.1">
    <property type="nucleotide sequence ID" value="XM_040834917.1"/>
</dbReference>
<name>A0A1L9RQ61_ASPWE</name>
<evidence type="ECO:0000313" key="3">
    <source>
        <dbReference type="Proteomes" id="UP000184383"/>
    </source>
</evidence>
<feature type="compositionally biased region" description="Basic residues" evidence="1">
    <location>
        <begin position="1"/>
        <end position="10"/>
    </location>
</feature>
<dbReference type="STRING" id="1073089.A0A1L9RQ61"/>
<dbReference type="OrthoDB" id="3594103at2759"/>